<dbReference type="Proteomes" id="UP000230750">
    <property type="component" value="Unassembled WGS sequence"/>
</dbReference>
<keyword evidence="1" id="KW-1133">Transmembrane helix</keyword>
<reference evidence="3 4" key="1">
    <citation type="journal article" date="2017" name="PLoS Biol.">
        <title>The sea cucumber genome provides insights into morphological evolution and visceral regeneration.</title>
        <authorList>
            <person name="Zhang X."/>
            <person name="Sun L."/>
            <person name="Yuan J."/>
            <person name="Sun Y."/>
            <person name="Gao Y."/>
            <person name="Zhang L."/>
            <person name="Li S."/>
            <person name="Dai H."/>
            <person name="Hamel J.F."/>
            <person name="Liu C."/>
            <person name="Yu Y."/>
            <person name="Liu S."/>
            <person name="Lin W."/>
            <person name="Guo K."/>
            <person name="Jin S."/>
            <person name="Xu P."/>
            <person name="Storey K.B."/>
            <person name="Huan P."/>
            <person name="Zhang T."/>
            <person name="Zhou Y."/>
            <person name="Zhang J."/>
            <person name="Lin C."/>
            <person name="Li X."/>
            <person name="Xing L."/>
            <person name="Huo D."/>
            <person name="Sun M."/>
            <person name="Wang L."/>
            <person name="Mercier A."/>
            <person name="Li F."/>
            <person name="Yang H."/>
            <person name="Xiang J."/>
        </authorList>
    </citation>
    <scope>NUCLEOTIDE SEQUENCE [LARGE SCALE GENOMIC DNA]</scope>
    <source>
        <strain evidence="3">Shaxun</strain>
        <tissue evidence="3">Muscle</tissue>
    </source>
</reference>
<sequence>MRQYLQPLHEGVYGLHRISCKMSLKQNLIYFVLLVATITSANNSTALIVIPKGGIISLECQLISKLDTLVWKHNGHILATYSDNSLRDNDDDVISVEIDTDRSASYLSKQSADLQDAGNYSCIQHHQQQHMVTSNTTFQIFIQGYPKLSVNTSTTRAGETILASCCADVRPPHFEEVDFTWSIGDVPLLGYFTTFSNVMNFTVSRHCGIATVRNITSYMDGTKLRCLTDKAAGHFASVTLNVEYQPVVKIKSIAGWQVVSGQHVDILCEVQSNPLAEVYLQVKTDTDWTTVEIQEQQRNNSEDIRFTIIISNTSFGYYRCLAQNSHGYSFSKKILLSQDKRTQYVTAVVIPCTALVLLLLACLTYKLRKSVITFNGFPALCQVGNVSPGQPKVPTLTET</sequence>
<dbReference type="SMART" id="SM00409">
    <property type="entry name" value="IG"/>
    <property type="match status" value="2"/>
</dbReference>
<dbReference type="InterPro" id="IPR013783">
    <property type="entry name" value="Ig-like_fold"/>
</dbReference>
<accession>A0A2G8K9D8</accession>
<feature type="transmembrane region" description="Helical" evidence="1">
    <location>
        <begin position="344"/>
        <end position="365"/>
    </location>
</feature>
<dbReference type="CDD" id="cd00096">
    <property type="entry name" value="Ig"/>
    <property type="match status" value="1"/>
</dbReference>
<dbReference type="Gene3D" id="2.60.40.10">
    <property type="entry name" value="Immunoglobulins"/>
    <property type="match status" value="2"/>
</dbReference>
<dbReference type="InterPro" id="IPR036179">
    <property type="entry name" value="Ig-like_dom_sf"/>
</dbReference>
<evidence type="ECO:0000313" key="4">
    <source>
        <dbReference type="Proteomes" id="UP000230750"/>
    </source>
</evidence>
<dbReference type="PANTHER" id="PTHR46013">
    <property type="entry name" value="VASCULAR CELL ADHESION MOLECULE 1"/>
    <property type="match status" value="1"/>
</dbReference>
<feature type="transmembrane region" description="Helical" evidence="1">
    <location>
        <begin position="28"/>
        <end position="50"/>
    </location>
</feature>
<comment type="caution">
    <text evidence="3">The sequence shown here is derived from an EMBL/GenBank/DDBJ whole genome shotgun (WGS) entry which is preliminary data.</text>
</comment>
<feature type="domain" description="Ig-like" evidence="2">
    <location>
        <begin position="246"/>
        <end position="331"/>
    </location>
</feature>
<dbReference type="InterPro" id="IPR007110">
    <property type="entry name" value="Ig-like_dom"/>
</dbReference>
<feature type="domain" description="Ig-like" evidence="2">
    <location>
        <begin position="36"/>
        <end position="133"/>
    </location>
</feature>
<dbReference type="PANTHER" id="PTHR46013:SF4">
    <property type="entry name" value="B-CELL RECEPTOR CD22-RELATED"/>
    <property type="match status" value="1"/>
</dbReference>
<evidence type="ECO:0000313" key="3">
    <source>
        <dbReference type="EMBL" id="PIK44628.1"/>
    </source>
</evidence>
<name>A0A2G8K9D8_STIJA</name>
<dbReference type="InterPro" id="IPR003599">
    <property type="entry name" value="Ig_sub"/>
</dbReference>
<evidence type="ECO:0000259" key="2">
    <source>
        <dbReference type="PROSITE" id="PS50835"/>
    </source>
</evidence>
<evidence type="ECO:0000256" key="1">
    <source>
        <dbReference type="SAM" id="Phobius"/>
    </source>
</evidence>
<keyword evidence="1" id="KW-0472">Membrane</keyword>
<protein>
    <submittedName>
        <fullName evidence="3">Putative cell adhesion molecule 2 isoform X1</fullName>
    </submittedName>
</protein>
<keyword evidence="1" id="KW-0812">Transmembrane</keyword>
<dbReference type="SUPFAM" id="SSF48726">
    <property type="entry name" value="Immunoglobulin"/>
    <property type="match status" value="2"/>
</dbReference>
<keyword evidence="4" id="KW-1185">Reference proteome</keyword>
<dbReference type="EMBL" id="MRZV01000765">
    <property type="protein sequence ID" value="PIK44628.1"/>
    <property type="molecule type" value="Genomic_DNA"/>
</dbReference>
<dbReference type="OrthoDB" id="547680at2759"/>
<dbReference type="PROSITE" id="PS50835">
    <property type="entry name" value="IG_LIKE"/>
    <property type="match status" value="2"/>
</dbReference>
<organism evidence="3 4">
    <name type="scientific">Stichopus japonicus</name>
    <name type="common">Sea cucumber</name>
    <dbReference type="NCBI Taxonomy" id="307972"/>
    <lineage>
        <taxon>Eukaryota</taxon>
        <taxon>Metazoa</taxon>
        <taxon>Echinodermata</taxon>
        <taxon>Eleutherozoa</taxon>
        <taxon>Echinozoa</taxon>
        <taxon>Holothuroidea</taxon>
        <taxon>Aspidochirotacea</taxon>
        <taxon>Aspidochirotida</taxon>
        <taxon>Stichopodidae</taxon>
        <taxon>Apostichopus</taxon>
    </lineage>
</organism>
<dbReference type="AlphaFoldDB" id="A0A2G8K9D8"/>
<gene>
    <name evidence="3" type="ORF">BSL78_18509</name>
</gene>
<proteinExistence type="predicted"/>